<dbReference type="PANTHER" id="PTHR42723">
    <property type="entry name" value="CHLOROPHYLL SYNTHASE"/>
    <property type="match status" value="1"/>
</dbReference>
<dbReference type="OrthoDB" id="152343at2"/>
<feature type="transmembrane region" description="Helical" evidence="5">
    <location>
        <begin position="216"/>
        <end position="239"/>
    </location>
</feature>
<protein>
    <submittedName>
        <fullName evidence="6">4-hydroxybenzoate polyprenyltransferase</fullName>
    </submittedName>
</protein>
<accession>A0A495W1Z2</accession>
<dbReference type="Gene3D" id="1.10.357.140">
    <property type="entry name" value="UbiA prenyltransferase"/>
    <property type="match status" value="1"/>
</dbReference>
<feature type="transmembrane region" description="Helical" evidence="5">
    <location>
        <begin position="245"/>
        <end position="266"/>
    </location>
</feature>
<keyword evidence="3 5" id="KW-1133">Transmembrane helix</keyword>
<dbReference type="EMBL" id="RBXO01000001">
    <property type="protein sequence ID" value="RKT55150.1"/>
    <property type="molecule type" value="Genomic_DNA"/>
</dbReference>
<evidence type="ECO:0000313" key="7">
    <source>
        <dbReference type="Proteomes" id="UP000282084"/>
    </source>
</evidence>
<proteinExistence type="predicted"/>
<comment type="subcellular location">
    <subcellularLocation>
        <location evidence="1">Membrane</location>
        <topology evidence="1">Multi-pass membrane protein</topology>
    </subcellularLocation>
</comment>
<keyword evidence="4 5" id="KW-0472">Membrane</keyword>
<keyword evidence="6" id="KW-0808">Transferase</keyword>
<feature type="transmembrane region" description="Helical" evidence="5">
    <location>
        <begin position="51"/>
        <end position="68"/>
    </location>
</feature>
<sequence>MSEVVDPRPVGSRWWAVARSVRPSTRMWYDLVAPGAMILVVTAGRPPLWGTVLALALFVVFHAGHTYFNDVTDVDVDRNSVERDRSDRALVSNRVSRSDMMVTGIGFAAVSLVLALVISPLVLLLTVVATALVLAYNFPPVRLSGRPLATQVFWPVTWALMYAICALATESGDWRDGLPFLAFVVLFMGIGEAITQDTRDADNDEAGGRRTTPVVFGVWPTAVAAWVAQALSVVALGFAVANGSVWPWCGAVAVAGVVAWLARFWLAVARLRRGFDKAEAKLTHVGSIYTFTFVNVVVGLGVVIGG</sequence>
<gene>
    <name evidence="6" type="ORF">C8E97_3808</name>
</gene>
<dbReference type="InterPro" id="IPR000537">
    <property type="entry name" value="UbiA_prenyltransferase"/>
</dbReference>
<dbReference type="GO" id="GO:0016020">
    <property type="term" value="C:membrane"/>
    <property type="evidence" value="ECO:0007669"/>
    <property type="project" value="UniProtKB-SubCell"/>
</dbReference>
<dbReference type="PANTHER" id="PTHR42723:SF1">
    <property type="entry name" value="CHLOROPHYLL SYNTHASE, CHLOROPLASTIC"/>
    <property type="match status" value="1"/>
</dbReference>
<dbReference type="GO" id="GO:0016765">
    <property type="term" value="F:transferase activity, transferring alkyl or aryl (other than methyl) groups"/>
    <property type="evidence" value="ECO:0007669"/>
    <property type="project" value="InterPro"/>
</dbReference>
<dbReference type="Pfam" id="PF01040">
    <property type="entry name" value="UbiA"/>
    <property type="match status" value="1"/>
</dbReference>
<evidence type="ECO:0000313" key="6">
    <source>
        <dbReference type="EMBL" id="RKT55150.1"/>
    </source>
</evidence>
<dbReference type="RefSeq" id="WP_121006903.1">
    <property type="nucleotide sequence ID" value="NZ_RBXO01000001.1"/>
</dbReference>
<dbReference type="Gene3D" id="1.20.120.1780">
    <property type="entry name" value="UbiA prenyltransferase"/>
    <property type="match status" value="1"/>
</dbReference>
<organism evidence="6 7">
    <name type="scientific">Saccharothrix australiensis</name>
    <dbReference type="NCBI Taxonomy" id="2072"/>
    <lineage>
        <taxon>Bacteria</taxon>
        <taxon>Bacillati</taxon>
        <taxon>Actinomycetota</taxon>
        <taxon>Actinomycetes</taxon>
        <taxon>Pseudonocardiales</taxon>
        <taxon>Pseudonocardiaceae</taxon>
        <taxon>Saccharothrix</taxon>
    </lineage>
</organism>
<keyword evidence="2 5" id="KW-0812">Transmembrane</keyword>
<evidence type="ECO:0000256" key="5">
    <source>
        <dbReference type="SAM" id="Phobius"/>
    </source>
</evidence>
<name>A0A495W1Z2_9PSEU</name>
<dbReference type="Proteomes" id="UP000282084">
    <property type="component" value="Unassembled WGS sequence"/>
</dbReference>
<evidence type="ECO:0000256" key="1">
    <source>
        <dbReference type="ARBA" id="ARBA00004141"/>
    </source>
</evidence>
<evidence type="ECO:0000256" key="2">
    <source>
        <dbReference type="ARBA" id="ARBA00022692"/>
    </source>
</evidence>
<dbReference type="InterPro" id="IPR050475">
    <property type="entry name" value="Prenyltransferase_related"/>
</dbReference>
<feature type="transmembrane region" description="Helical" evidence="5">
    <location>
        <begin position="105"/>
        <end position="136"/>
    </location>
</feature>
<reference evidence="6 7" key="1">
    <citation type="submission" date="2018-10" db="EMBL/GenBank/DDBJ databases">
        <title>Sequencing the genomes of 1000 actinobacteria strains.</title>
        <authorList>
            <person name="Klenk H.-P."/>
        </authorList>
    </citation>
    <scope>NUCLEOTIDE SEQUENCE [LARGE SCALE GENOMIC DNA]</scope>
    <source>
        <strain evidence="6 7">DSM 43800</strain>
    </source>
</reference>
<feature type="transmembrane region" description="Helical" evidence="5">
    <location>
        <begin position="148"/>
        <end position="171"/>
    </location>
</feature>
<dbReference type="AlphaFoldDB" id="A0A495W1Z2"/>
<keyword evidence="7" id="KW-1185">Reference proteome</keyword>
<feature type="transmembrane region" description="Helical" evidence="5">
    <location>
        <begin position="177"/>
        <end position="195"/>
    </location>
</feature>
<dbReference type="InterPro" id="IPR044878">
    <property type="entry name" value="UbiA_sf"/>
</dbReference>
<dbReference type="CDD" id="cd13956">
    <property type="entry name" value="PT_UbiA"/>
    <property type="match status" value="1"/>
</dbReference>
<evidence type="ECO:0000256" key="3">
    <source>
        <dbReference type="ARBA" id="ARBA00022989"/>
    </source>
</evidence>
<evidence type="ECO:0000256" key="4">
    <source>
        <dbReference type="ARBA" id="ARBA00023136"/>
    </source>
</evidence>
<feature type="transmembrane region" description="Helical" evidence="5">
    <location>
        <begin position="287"/>
        <end position="305"/>
    </location>
</feature>
<comment type="caution">
    <text evidence="6">The sequence shown here is derived from an EMBL/GenBank/DDBJ whole genome shotgun (WGS) entry which is preliminary data.</text>
</comment>